<sequence>MTCQRETTEKVENIVGEADITLELLKKPFGGTLGYLTLFIAPVFPFFVIRYVLVVDHA</sequence>
<dbReference type="EMBL" id="JAOQAV010000122">
    <property type="protein sequence ID" value="KAJ4177177.1"/>
    <property type="molecule type" value="Genomic_DNA"/>
</dbReference>
<evidence type="ECO:0000313" key="2">
    <source>
        <dbReference type="EMBL" id="KAJ4177177.1"/>
    </source>
</evidence>
<protein>
    <submittedName>
        <fullName evidence="2">Uncharacterized protein</fullName>
    </submittedName>
</protein>
<keyword evidence="1" id="KW-0472">Membrane</keyword>
<evidence type="ECO:0000313" key="3">
    <source>
        <dbReference type="Proteomes" id="UP001152087"/>
    </source>
</evidence>
<gene>
    <name evidence="2" type="ORF">NW755_013996</name>
</gene>
<organism evidence="2 3">
    <name type="scientific">Fusarium falciforme</name>
    <dbReference type="NCBI Taxonomy" id="195108"/>
    <lineage>
        <taxon>Eukaryota</taxon>
        <taxon>Fungi</taxon>
        <taxon>Dikarya</taxon>
        <taxon>Ascomycota</taxon>
        <taxon>Pezizomycotina</taxon>
        <taxon>Sordariomycetes</taxon>
        <taxon>Hypocreomycetidae</taxon>
        <taxon>Hypocreales</taxon>
        <taxon>Nectriaceae</taxon>
        <taxon>Fusarium</taxon>
        <taxon>Fusarium solani species complex</taxon>
    </lineage>
</organism>
<keyword evidence="1" id="KW-0812">Transmembrane</keyword>
<reference evidence="2" key="1">
    <citation type="submission" date="2022-09" db="EMBL/GenBank/DDBJ databases">
        <title>Fusarium specimens isolated from Avocado Roots.</title>
        <authorList>
            <person name="Stajich J."/>
            <person name="Roper C."/>
            <person name="Heimlech-Rivalta G."/>
        </authorList>
    </citation>
    <scope>NUCLEOTIDE SEQUENCE</scope>
    <source>
        <strain evidence="2">A02</strain>
    </source>
</reference>
<proteinExistence type="predicted"/>
<dbReference type="AlphaFoldDB" id="A0A9W8QSV5"/>
<evidence type="ECO:0000256" key="1">
    <source>
        <dbReference type="SAM" id="Phobius"/>
    </source>
</evidence>
<name>A0A9W8QSV5_9HYPO</name>
<keyword evidence="1" id="KW-1133">Transmembrane helix</keyword>
<accession>A0A9W8QSV5</accession>
<dbReference type="Proteomes" id="UP001152087">
    <property type="component" value="Unassembled WGS sequence"/>
</dbReference>
<feature type="transmembrane region" description="Helical" evidence="1">
    <location>
        <begin position="33"/>
        <end position="53"/>
    </location>
</feature>
<comment type="caution">
    <text evidence="2">The sequence shown here is derived from an EMBL/GenBank/DDBJ whole genome shotgun (WGS) entry which is preliminary data.</text>
</comment>
<keyword evidence="3" id="KW-1185">Reference proteome</keyword>